<sequence length="288" mass="30322">MGVSMRLTRFLGAVAAAAMGLGALTVANAPEASAATNFQMPFPCNQTWSGQTRTNHSPRLAVDFNRAGDHGDTVVASASGTVSKVRNEGNTSYGRWIEIDHGSGWTTRYAHLSTQNVSVGARVAQGQKIGEVGNTGGSTGAHLHFEERLNGAAQRIKFNGSQIYYYGTRSYTSKNCDGSGNPYTPEEACGSGYGRINSAKLGSAGRVYLLYNNSSGYNCVVTMKSTNIGKPTAVSASLQVKGGSKTTDSGNYSYYAGPVRKSAADKCVRWGGSIGSADYESPYEHCGS</sequence>
<dbReference type="PANTHER" id="PTHR21666:SF270">
    <property type="entry name" value="MUREIN HYDROLASE ACTIVATOR ENVC"/>
    <property type="match status" value="1"/>
</dbReference>
<accession>A0A542DQF4</accession>
<keyword evidence="4" id="KW-1185">Reference proteome</keyword>
<reference evidence="3 4" key="1">
    <citation type="submission" date="2019-06" db="EMBL/GenBank/DDBJ databases">
        <title>Sequencing the genomes of 1000 actinobacteria strains.</title>
        <authorList>
            <person name="Klenk H.-P."/>
        </authorList>
    </citation>
    <scope>NUCLEOTIDE SEQUENCE [LARGE SCALE GENOMIC DNA]</scope>
    <source>
        <strain evidence="3 4">DSM 45679</strain>
    </source>
</reference>
<evidence type="ECO:0000313" key="4">
    <source>
        <dbReference type="Proteomes" id="UP000320876"/>
    </source>
</evidence>
<dbReference type="GO" id="GO:0004222">
    <property type="term" value="F:metalloendopeptidase activity"/>
    <property type="evidence" value="ECO:0007669"/>
    <property type="project" value="TreeGrafter"/>
</dbReference>
<keyword evidence="1" id="KW-0732">Signal</keyword>
<dbReference type="AlphaFoldDB" id="A0A542DQF4"/>
<dbReference type="Gene3D" id="2.70.70.10">
    <property type="entry name" value="Glucose Permease (Domain IIA)"/>
    <property type="match status" value="1"/>
</dbReference>
<name>A0A542DQF4_AMYCI</name>
<dbReference type="PANTHER" id="PTHR21666">
    <property type="entry name" value="PEPTIDASE-RELATED"/>
    <property type="match status" value="1"/>
</dbReference>
<dbReference type="SUPFAM" id="SSF51261">
    <property type="entry name" value="Duplicated hybrid motif"/>
    <property type="match status" value="1"/>
</dbReference>
<feature type="chain" id="PRO_5038821496" evidence="1">
    <location>
        <begin position="30"/>
        <end position="288"/>
    </location>
</feature>
<dbReference type="OrthoDB" id="1099523at2"/>
<dbReference type="CDD" id="cd12797">
    <property type="entry name" value="M23_peptidase"/>
    <property type="match status" value="1"/>
</dbReference>
<gene>
    <name evidence="3" type="ORF">FB471_5161</name>
</gene>
<feature type="signal peptide" evidence="1">
    <location>
        <begin position="1"/>
        <end position="29"/>
    </location>
</feature>
<feature type="domain" description="M23ase beta-sheet core" evidence="2">
    <location>
        <begin position="67"/>
        <end position="153"/>
    </location>
</feature>
<organism evidence="3 4">
    <name type="scientific">Amycolatopsis cihanbeyliensis</name>
    <dbReference type="NCBI Taxonomy" id="1128664"/>
    <lineage>
        <taxon>Bacteria</taxon>
        <taxon>Bacillati</taxon>
        <taxon>Actinomycetota</taxon>
        <taxon>Actinomycetes</taxon>
        <taxon>Pseudonocardiales</taxon>
        <taxon>Pseudonocardiaceae</taxon>
        <taxon>Amycolatopsis</taxon>
    </lineage>
</organism>
<evidence type="ECO:0000313" key="3">
    <source>
        <dbReference type="EMBL" id="TQJ05333.1"/>
    </source>
</evidence>
<dbReference type="EMBL" id="VFML01000001">
    <property type="protein sequence ID" value="TQJ05333.1"/>
    <property type="molecule type" value="Genomic_DNA"/>
</dbReference>
<dbReference type="InterPro" id="IPR011055">
    <property type="entry name" value="Dup_hybrid_motif"/>
</dbReference>
<proteinExistence type="predicted"/>
<dbReference type="InterPro" id="IPR050570">
    <property type="entry name" value="Cell_wall_metabolism_enzyme"/>
</dbReference>
<protein>
    <submittedName>
        <fullName evidence="3">Peptidase M23-like protein</fullName>
    </submittedName>
</protein>
<evidence type="ECO:0000256" key="1">
    <source>
        <dbReference type="SAM" id="SignalP"/>
    </source>
</evidence>
<dbReference type="InterPro" id="IPR016047">
    <property type="entry name" value="M23ase_b-sheet_dom"/>
</dbReference>
<evidence type="ECO:0000259" key="2">
    <source>
        <dbReference type="Pfam" id="PF01551"/>
    </source>
</evidence>
<dbReference type="Pfam" id="PF01551">
    <property type="entry name" value="Peptidase_M23"/>
    <property type="match status" value="1"/>
</dbReference>
<dbReference type="Proteomes" id="UP000320876">
    <property type="component" value="Unassembled WGS sequence"/>
</dbReference>
<comment type="caution">
    <text evidence="3">The sequence shown here is derived from an EMBL/GenBank/DDBJ whole genome shotgun (WGS) entry which is preliminary data.</text>
</comment>